<sequence>MPSSRPVFKRCKCEECIEGNANGVLMDARVMPTHLKRVQVERSRREDSSLKDLTSHLFALTLTDDGPDPNATADKLWKSHAHYQKTGPSSDVIAGSLTTLQIPDIVDSLNRLRSHDAQLADEPRTVPQSSPNPSISVVTGGRLPRKDRRRCIMKALEILSNIEARTQWCFRLLLDGSNEYIPSMVRRELDLLRHATEGVKHGHHSVDSYKKGVVTGLDKLEAELKLHEPLESSVDP</sequence>
<protein>
    <submittedName>
        <fullName evidence="2">Uncharacterized protein</fullName>
    </submittedName>
</protein>
<dbReference type="OrthoDB" id="2633576at2759"/>
<reference evidence="3" key="2">
    <citation type="submission" date="2015-01" db="EMBL/GenBank/DDBJ databases">
        <title>Evolutionary Origins and Diversification of the Mycorrhizal Mutualists.</title>
        <authorList>
            <consortium name="DOE Joint Genome Institute"/>
            <consortium name="Mycorrhizal Genomics Consortium"/>
            <person name="Kohler A."/>
            <person name="Kuo A."/>
            <person name="Nagy L.G."/>
            <person name="Floudas D."/>
            <person name="Copeland A."/>
            <person name="Barry K.W."/>
            <person name="Cichocki N."/>
            <person name="Veneault-Fourrey C."/>
            <person name="LaButti K."/>
            <person name="Lindquist E.A."/>
            <person name="Lipzen A."/>
            <person name="Lundell T."/>
            <person name="Morin E."/>
            <person name="Murat C."/>
            <person name="Riley R."/>
            <person name="Ohm R."/>
            <person name="Sun H."/>
            <person name="Tunlid A."/>
            <person name="Henrissat B."/>
            <person name="Grigoriev I.V."/>
            <person name="Hibbett D.S."/>
            <person name="Martin F."/>
        </authorList>
    </citation>
    <scope>NUCLEOTIDE SEQUENCE [LARGE SCALE GENOMIC DNA]</scope>
    <source>
        <strain evidence="3">441</strain>
    </source>
</reference>
<evidence type="ECO:0000313" key="2">
    <source>
        <dbReference type="EMBL" id="KIK11323.1"/>
    </source>
</evidence>
<evidence type="ECO:0000313" key="3">
    <source>
        <dbReference type="Proteomes" id="UP000054018"/>
    </source>
</evidence>
<organism evidence="2 3">
    <name type="scientific">Pisolithus microcarpus 441</name>
    <dbReference type="NCBI Taxonomy" id="765257"/>
    <lineage>
        <taxon>Eukaryota</taxon>
        <taxon>Fungi</taxon>
        <taxon>Dikarya</taxon>
        <taxon>Basidiomycota</taxon>
        <taxon>Agaricomycotina</taxon>
        <taxon>Agaricomycetes</taxon>
        <taxon>Agaricomycetidae</taxon>
        <taxon>Boletales</taxon>
        <taxon>Sclerodermatineae</taxon>
        <taxon>Pisolithaceae</taxon>
        <taxon>Pisolithus</taxon>
    </lineage>
</organism>
<feature type="non-terminal residue" evidence="2">
    <location>
        <position position="236"/>
    </location>
</feature>
<dbReference type="Proteomes" id="UP000054018">
    <property type="component" value="Unassembled WGS sequence"/>
</dbReference>
<proteinExistence type="predicted"/>
<accession>A0A0C9YTV9</accession>
<reference evidence="2 3" key="1">
    <citation type="submission" date="2014-04" db="EMBL/GenBank/DDBJ databases">
        <authorList>
            <consortium name="DOE Joint Genome Institute"/>
            <person name="Kuo A."/>
            <person name="Kohler A."/>
            <person name="Costa M.D."/>
            <person name="Nagy L.G."/>
            <person name="Floudas D."/>
            <person name="Copeland A."/>
            <person name="Barry K.W."/>
            <person name="Cichocki N."/>
            <person name="Veneault-Fourrey C."/>
            <person name="LaButti K."/>
            <person name="Lindquist E.A."/>
            <person name="Lipzen A."/>
            <person name="Lundell T."/>
            <person name="Morin E."/>
            <person name="Murat C."/>
            <person name="Sun H."/>
            <person name="Tunlid A."/>
            <person name="Henrissat B."/>
            <person name="Grigoriev I.V."/>
            <person name="Hibbett D.S."/>
            <person name="Martin F."/>
            <person name="Nordberg H.P."/>
            <person name="Cantor M.N."/>
            <person name="Hua S.X."/>
        </authorList>
    </citation>
    <scope>NUCLEOTIDE SEQUENCE [LARGE SCALE GENOMIC DNA]</scope>
    <source>
        <strain evidence="2 3">441</strain>
    </source>
</reference>
<dbReference type="EMBL" id="KN834244">
    <property type="protein sequence ID" value="KIK11323.1"/>
    <property type="molecule type" value="Genomic_DNA"/>
</dbReference>
<name>A0A0C9YTV9_9AGAM</name>
<feature type="region of interest" description="Disordered" evidence="1">
    <location>
        <begin position="120"/>
        <end position="141"/>
    </location>
</feature>
<dbReference type="AlphaFoldDB" id="A0A0C9YTV9"/>
<dbReference type="HOGENOM" id="CLU_063921_0_0_1"/>
<evidence type="ECO:0000256" key="1">
    <source>
        <dbReference type="SAM" id="MobiDB-lite"/>
    </source>
</evidence>
<feature type="compositionally biased region" description="Polar residues" evidence="1">
    <location>
        <begin position="126"/>
        <end position="137"/>
    </location>
</feature>
<keyword evidence="3" id="KW-1185">Reference proteome</keyword>
<gene>
    <name evidence="2" type="ORF">PISMIDRAFT_19615</name>
</gene>